<evidence type="ECO:0008006" key="4">
    <source>
        <dbReference type="Google" id="ProtNLM"/>
    </source>
</evidence>
<organism evidence="2 3">
    <name type="scientific">Cirrhinus molitorella</name>
    <name type="common">mud carp</name>
    <dbReference type="NCBI Taxonomy" id="172907"/>
    <lineage>
        <taxon>Eukaryota</taxon>
        <taxon>Metazoa</taxon>
        <taxon>Chordata</taxon>
        <taxon>Craniata</taxon>
        <taxon>Vertebrata</taxon>
        <taxon>Euteleostomi</taxon>
        <taxon>Actinopterygii</taxon>
        <taxon>Neopterygii</taxon>
        <taxon>Teleostei</taxon>
        <taxon>Ostariophysi</taxon>
        <taxon>Cypriniformes</taxon>
        <taxon>Cyprinidae</taxon>
        <taxon>Labeoninae</taxon>
        <taxon>Labeonini</taxon>
        <taxon>Cirrhinus</taxon>
    </lineage>
</organism>
<sequence length="274" mass="30742">MAAKSAKQGKRDQKAEVCGDDGKDVSMAAIASLLEEHRAALSADFKMTISTLEVKLDQIHATVTEHTSKIASLETYANSQEERTHALETTCAMLTESNAKLLSKVVDLESRSRRNNIRIIGLPESIEGPRPSVFFSELLAEVIGDEVLESPPECDRAHRSLSDKPKPGQRPRPVIVRLHKFQQKEKIIREARAKRGKLYYRGTPIAIYEDYAPEVLEERSKYRQVLSELYKLGLKPSLLFPARLTIVTKEGNRRRIASVAEAKDYIASLRSAED</sequence>
<reference evidence="2 3" key="1">
    <citation type="submission" date="2023-09" db="EMBL/GenBank/DDBJ databases">
        <authorList>
            <person name="Wang M."/>
        </authorList>
    </citation>
    <scope>NUCLEOTIDE SEQUENCE [LARGE SCALE GENOMIC DNA]</scope>
    <source>
        <strain evidence="2">GT-2023</strain>
        <tissue evidence="2">Liver</tissue>
    </source>
</reference>
<comment type="caution">
    <text evidence="2">The sequence shown here is derived from an EMBL/GenBank/DDBJ whole genome shotgun (WGS) entry which is preliminary data.</text>
</comment>
<proteinExistence type="predicted"/>
<gene>
    <name evidence="2" type="ORF">QQF64_034252</name>
</gene>
<accession>A0ABR3MWA5</accession>
<feature type="region of interest" description="Disordered" evidence="1">
    <location>
        <begin position="152"/>
        <end position="171"/>
    </location>
</feature>
<keyword evidence="3" id="KW-1185">Reference proteome</keyword>
<name>A0ABR3MWA5_9TELE</name>
<evidence type="ECO:0000313" key="2">
    <source>
        <dbReference type="EMBL" id="KAL1268889.1"/>
    </source>
</evidence>
<dbReference type="InterPro" id="IPR004244">
    <property type="entry name" value="Transposase_22"/>
</dbReference>
<evidence type="ECO:0000256" key="1">
    <source>
        <dbReference type="SAM" id="MobiDB-lite"/>
    </source>
</evidence>
<dbReference type="PANTHER" id="PTHR11505">
    <property type="entry name" value="L1 TRANSPOSABLE ELEMENT-RELATED"/>
    <property type="match status" value="1"/>
</dbReference>
<evidence type="ECO:0000313" key="3">
    <source>
        <dbReference type="Proteomes" id="UP001558613"/>
    </source>
</evidence>
<dbReference type="Gene3D" id="3.30.70.1820">
    <property type="entry name" value="L1 transposable element, RRM domain"/>
    <property type="match status" value="1"/>
</dbReference>
<dbReference type="Proteomes" id="UP001558613">
    <property type="component" value="Unassembled WGS sequence"/>
</dbReference>
<protein>
    <recommendedName>
        <fullName evidence="4">L1 transposable element RRM domain-containing protein</fullName>
    </recommendedName>
</protein>
<dbReference type="EMBL" id="JAYMGO010000009">
    <property type="protein sequence ID" value="KAL1268889.1"/>
    <property type="molecule type" value="Genomic_DNA"/>
</dbReference>
<feature type="compositionally biased region" description="Basic and acidic residues" evidence="1">
    <location>
        <begin position="153"/>
        <end position="166"/>
    </location>
</feature>